<feature type="transmembrane region" description="Helical" evidence="9">
    <location>
        <begin position="572"/>
        <end position="592"/>
    </location>
</feature>
<dbReference type="InterPro" id="IPR009357">
    <property type="entry name" value="Riboflavin_transptr"/>
</dbReference>
<dbReference type="PANTHER" id="PTHR12929:SF10">
    <property type="entry name" value="RIBOFLAVIN TRANSPORTER"/>
    <property type="match status" value="1"/>
</dbReference>
<dbReference type="Proteomes" id="UP000663832">
    <property type="component" value="Unassembled WGS sequence"/>
</dbReference>
<feature type="transmembrane region" description="Helical" evidence="9">
    <location>
        <begin position="383"/>
        <end position="404"/>
    </location>
</feature>
<keyword evidence="8 9" id="KW-0472">Membrane</keyword>
<dbReference type="GO" id="GO:0032217">
    <property type="term" value="F:riboflavin transmembrane transporter activity"/>
    <property type="evidence" value="ECO:0007669"/>
    <property type="project" value="InterPro"/>
</dbReference>
<accession>A0A813PML1</accession>
<feature type="transmembrane region" description="Helical" evidence="9">
    <location>
        <begin position="632"/>
        <end position="652"/>
    </location>
</feature>
<keyword evidence="7 9" id="KW-1133">Transmembrane helix</keyword>
<dbReference type="Pfam" id="PF06237">
    <property type="entry name" value="SLC52_ribofla_tr"/>
    <property type="match status" value="1"/>
</dbReference>
<keyword evidence="4" id="KW-0813">Transport</keyword>
<feature type="transmembrane region" description="Helical" evidence="9">
    <location>
        <begin position="599"/>
        <end position="620"/>
    </location>
</feature>
<comment type="caution">
    <text evidence="10">The sequence shown here is derived from an EMBL/GenBank/DDBJ whole genome shotgun (WGS) entry which is preliminary data.</text>
</comment>
<evidence type="ECO:0000256" key="3">
    <source>
        <dbReference type="ARBA" id="ARBA00006366"/>
    </source>
</evidence>
<evidence type="ECO:0000256" key="6">
    <source>
        <dbReference type="ARBA" id="ARBA00022692"/>
    </source>
</evidence>
<sequence length="709" mass="80164">MLFTKHPYLSILLVIYYFSFTPLINCCNIWKASECPQPPTADDEEIFKYDLYTREQLFQFCDQGKKYAECVNKRLQCCDLKSEHTGALAAFDVGLQQNGWRLGRYCAGLGGTTIIQYKCKTTTLSPARTTTTTSTTSSTMSPCEVEEAGKECNDILEERLKFDGSWSVQEKIQWCKSVSDYIQCAGKHITNCSISEVRDDVEQLSNFMEYIMKQANLNCHGGFYGCEHAVTDVRCRLSARKFYSGEGFDSGSKILTIEWVLFLSIILIYFPNSKDRKWAENTVFWLIVILNLSTWIDLNSVWIELPLIVNTAPERWTLPSTLSLIISLANVFPLLVVLIRWRLGKRFSEIPYIYIIIIVGVIACCSIGVFWKHTAFILGTERSFALIVSVFALGILDCTSSLVFCDYMRRFKAKYLHAMFFGEGLTASLPTLIAMVQGVGGEAHCIFNNQTLKLEPVYSQPRFSVSVFFFLVTGIIGASLIAFMILQMTSIIDLAKANDKSHREENIETCEMLLKVNEQIPTKRKISLSTPNSMTKKQFYILQALNVINSGILYGCLPALITYSLLPYGQKAFYYCSILFPTAYPLSALYALIRPTLSIFWIILGSIFGCLICCFIIITACQSPCPLWADTLHGGIIMIIAWFTSSFILAYVRIASGNRIKLAWPNENGLFYFGLSVQLGIIFGVVPFYLLINVYEVLQERLPCMTYCV</sequence>
<comment type="catalytic activity">
    <reaction evidence="1">
        <text>riboflavin(in) = riboflavin(out)</text>
        <dbReference type="Rhea" id="RHEA:35015"/>
        <dbReference type="ChEBI" id="CHEBI:57986"/>
    </reaction>
</comment>
<reference evidence="10" key="1">
    <citation type="submission" date="2021-02" db="EMBL/GenBank/DDBJ databases">
        <authorList>
            <person name="Nowell W R."/>
        </authorList>
    </citation>
    <scope>NUCLEOTIDE SEQUENCE</scope>
</reference>
<evidence type="ECO:0000256" key="8">
    <source>
        <dbReference type="ARBA" id="ARBA00023136"/>
    </source>
</evidence>
<keyword evidence="11" id="KW-1185">Reference proteome</keyword>
<evidence type="ECO:0000256" key="9">
    <source>
        <dbReference type="SAM" id="Phobius"/>
    </source>
</evidence>
<feature type="transmembrane region" description="Helical" evidence="9">
    <location>
        <begin position="351"/>
        <end position="371"/>
    </location>
</feature>
<dbReference type="PANTHER" id="PTHR12929">
    <property type="entry name" value="SOLUTE CARRIER FAMILY 52"/>
    <property type="match status" value="1"/>
</dbReference>
<feature type="transmembrane region" description="Helical" evidence="9">
    <location>
        <begin position="672"/>
        <end position="692"/>
    </location>
</feature>
<dbReference type="EMBL" id="CAJNOM010000005">
    <property type="protein sequence ID" value="CAF0756297.1"/>
    <property type="molecule type" value="Genomic_DNA"/>
</dbReference>
<feature type="transmembrane region" description="Helical" evidence="9">
    <location>
        <begin position="544"/>
        <end position="566"/>
    </location>
</feature>
<organism evidence="10 11">
    <name type="scientific">Adineta steineri</name>
    <dbReference type="NCBI Taxonomy" id="433720"/>
    <lineage>
        <taxon>Eukaryota</taxon>
        <taxon>Metazoa</taxon>
        <taxon>Spiralia</taxon>
        <taxon>Gnathifera</taxon>
        <taxon>Rotifera</taxon>
        <taxon>Eurotatoria</taxon>
        <taxon>Bdelloidea</taxon>
        <taxon>Adinetida</taxon>
        <taxon>Adinetidae</taxon>
        <taxon>Adineta</taxon>
    </lineage>
</organism>
<comment type="subcellular location">
    <subcellularLocation>
        <location evidence="2">Cell membrane</location>
        <topology evidence="2">Multi-pass membrane protein</topology>
    </subcellularLocation>
</comment>
<feature type="transmembrane region" description="Helical" evidence="9">
    <location>
        <begin position="463"/>
        <end position="486"/>
    </location>
</feature>
<dbReference type="GO" id="GO:0005886">
    <property type="term" value="C:plasma membrane"/>
    <property type="evidence" value="ECO:0007669"/>
    <property type="project" value="UniProtKB-SubCell"/>
</dbReference>
<keyword evidence="5" id="KW-1003">Cell membrane</keyword>
<evidence type="ECO:0000256" key="4">
    <source>
        <dbReference type="ARBA" id="ARBA00022448"/>
    </source>
</evidence>
<evidence type="ECO:0000313" key="10">
    <source>
        <dbReference type="EMBL" id="CAF0756297.1"/>
    </source>
</evidence>
<feature type="transmembrane region" description="Helical" evidence="9">
    <location>
        <begin position="416"/>
        <end position="436"/>
    </location>
</feature>
<feature type="transmembrane region" description="Helical" evidence="9">
    <location>
        <begin position="322"/>
        <end position="339"/>
    </location>
</feature>
<proteinExistence type="inferred from homology"/>
<dbReference type="OrthoDB" id="9995836at2759"/>
<dbReference type="AlphaFoldDB" id="A0A813PML1"/>
<feature type="transmembrane region" description="Helical" evidence="9">
    <location>
        <begin position="254"/>
        <end position="271"/>
    </location>
</feature>
<protein>
    <submittedName>
        <fullName evidence="10">Uncharacterized protein</fullName>
    </submittedName>
</protein>
<feature type="transmembrane region" description="Helical" evidence="9">
    <location>
        <begin position="283"/>
        <end position="302"/>
    </location>
</feature>
<comment type="similarity">
    <text evidence="3">Belongs to the riboflavin transporter family.</text>
</comment>
<name>A0A813PML1_9BILA</name>
<evidence type="ECO:0000313" key="11">
    <source>
        <dbReference type="Proteomes" id="UP000663832"/>
    </source>
</evidence>
<evidence type="ECO:0000256" key="2">
    <source>
        <dbReference type="ARBA" id="ARBA00004651"/>
    </source>
</evidence>
<evidence type="ECO:0000256" key="5">
    <source>
        <dbReference type="ARBA" id="ARBA00022475"/>
    </source>
</evidence>
<evidence type="ECO:0000256" key="7">
    <source>
        <dbReference type="ARBA" id="ARBA00022989"/>
    </source>
</evidence>
<keyword evidence="6 9" id="KW-0812">Transmembrane</keyword>
<evidence type="ECO:0000256" key="1">
    <source>
        <dbReference type="ARBA" id="ARBA00000215"/>
    </source>
</evidence>
<gene>
    <name evidence="10" type="ORF">QVE165_LOCUS1796</name>
</gene>